<sequence length="102" mass="11288">MHFGWCMEWHQIILALNASSFLQLEWVASSCFQAIMSLIITSNGGFIIYAILGNLSKNSGKDVKDVVSSTFGLAFITYPEAIAKIKISMADAWYLSQMSDSI</sequence>
<name>A0A9J6BJI8_POLVA</name>
<evidence type="ECO:0000256" key="8">
    <source>
        <dbReference type="SAM" id="Phobius"/>
    </source>
</evidence>
<comment type="subcellular location">
    <subcellularLocation>
        <location evidence="1">Membrane</location>
        <topology evidence="1">Multi-pass membrane protein</topology>
    </subcellularLocation>
</comment>
<evidence type="ECO:0000256" key="4">
    <source>
        <dbReference type="ARBA" id="ARBA00022692"/>
    </source>
</evidence>
<keyword evidence="4 8" id="KW-0812">Transmembrane</keyword>
<evidence type="ECO:0000256" key="6">
    <source>
        <dbReference type="ARBA" id="ARBA00022989"/>
    </source>
</evidence>
<proteinExistence type="inferred from homology"/>
<dbReference type="InterPro" id="IPR000175">
    <property type="entry name" value="Na/ntran_symport"/>
</dbReference>
<evidence type="ECO:0000256" key="5">
    <source>
        <dbReference type="ARBA" id="ARBA00022847"/>
    </source>
</evidence>
<keyword evidence="5" id="KW-0769">Symport</keyword>
<dbReference type="Proteomes" id="UP001107558">
    <property type="component" value="Chromosome 3"/>
</dbReference>
<evidence type="ECO:0000256" key="3">
    <source>
        <dbReference type="ARBA" id="ARBA00022448"/>
    </source>
</evidence>
<dbReference type="GO" id="GO:0016020">
    <property type="term" value="C:membrane"/>
    <property type="evidence" value="ECO:0007669"/>
    <property type="project" value="UniProtKB-SubCell"/>
</dbReference>
<keyword evidence="7 8" id="KW-0472">Membrane</keyword>
<keyword evidence="10" id="KW-1185">Reference proteome</keyword>
<feature type="transmembrane region" description="Helical" evidence="8">
    <location>
        <begin position="26"/>
        <end position="52"/>
    </location>
</feature>
<reference evidence="9" key="1">
    <citation type="submission" date="2021-03" db="EMBL/GenBank/DDBJ databases">
        <title>Chromosome level genome of the anhydrobiotic midge Polypedilum vanderplanki.</title>
        <authorList>
            <person name="Yoshida Y."/>
            <person name="Kikawada T."/>
            <person name="Gusev O."/>
        </authorList>
    </citation>
    <scope>NUCLEOTIDE SEQUENCE</scope>
    <source>
        <strain evidence="9">NIAS01</strain>
        <tissue evidence="9">Whole body or cell culture</tissue>
    </source>
</reference>
<evidence type="ECO:0000256" key="7">
    <source>
        <dbReference type="ARBA" id="ARBA00023136"/>
    </source>
</evidence>
<protein>
    <submittedName>
        <fullName evidence="9">Uncharacterized protein</fullName>
    </submittedName>
</protein>
<keyword evidence="3" id="KW-0813">Transport</keyword>
<evidence type="ECO:0000256" key="1">
    <source>
        <dbReference type="ARBA" id="ARBA00004141"/>
    </source>
</evidence>
<dbReference type="Pfam" id="PF00209">
    <property type="entry name" value="SNF"/>
    <property type="match status" value="1"/>
</dbReference>
<organism evidence="9 10">
    <name type="scientific">Polypedilum vanderplanki</name>
    <name type="common">Sleeping chironomid midge</name>
    <dbReference type="NCBI Taxonomy" id="319348"/>
    <lineage>
        <taxon>Eukaryota</taxon>
        <taxon>Metazoa</taxon>
        <taxon>Ecdysozoa</taxon>
        <taxon>Arthropoda</taxon>
        <taxon>Hexapoda</taxon>
        <taxon>Insecta</taxon>
        <taxon>Pterygota</taxon>
        <taxon>Neoptera</taxon>
        <taxon>Endopterygota</taxon>
        <taxon>Diptera</taxon>
        <taxon>Nematocera</taxon>
        <taxon>Chironomoidea</taxon>
        <taxon>Chironomidae</taxon>
        <taxon>Chironominae</taxon>
        <taxon>Polypedilum</taxon>
        <taxon>Polypedilum</taxon>
    </lineage>
</organism>
<gene>
    <name evidence="9" type="ORF">PVAND_000018</name>
</gene>
<evidence type="ECO:0000256" key="2">
    <source>
        <dbReference type="ARBA" id="ARBA00006459"/>
    </source>
</evidence>
<dbReference type="GO" id="GO:0015293">
    <property type="term" value="F:symporter activity"/>
    <property type="evidence" value="ECO:0007669"/>
    <property type="project" value="UniProtKB-KW"/>
</dbReference>
<keyword evidence="6 8" id="KW-1133">Transmembrane helix</keyword>
<evidence type="ECO:0000313" key="10">
    <source>
        <dbReference type="Proteomes" id="UP001107558"/>
    </source>
</evidence>
<dbReference type="OrthoDB" id="6581954at2759"/>
<dbReference type="AlphaFoldDB" id="A0A9J6BJI8"/>
<evidence type="ECO:0000313" key="9">
    <source>
        <dbReference type="EMBL" id="KAG5669723.1"/>
    </source>
</evidence>
<dbReference type="SUPFAM" id="SSF161070">
    <property type="entry name" value="SNF-like"/>
    <property type="match status" value="1"/>
</dbReference>
<accession>A0A9J6BJI8</accession>
<dbReference type="InterPro" id="IPR037272">
    <property type="entry name" value="SNS_sf"/>
</dbReference>
<comment type="caution">
    <text evidence="9">The sequence shown here is derived from an EMBL/GenBank/DDBJ whole genome shotgun (WGS) entry which is preliminary data.</text>
</comment>
<comment type="similarity">
    <text evidence="2">Belongs to the sodium:neurotransmitter symporter (SNF) (TC 2.A.22) family.</text>
</comment>
<dbReference type="EMBL" id="JADBJN010000003">
    <property type="protein sequence ID" value="KAG5669723.1"/>
    <property type="molecule type" value="Genomic_DNA"/>
</dbReference>